<keyword evidence="1" id="KW-1133">Transmembrane helix</keyword>
<feature type="transmembrane region" description="Helical" evidence="1">
    <location>
        <begin position="21"/>
        <end position="47"/>
    </location>
</feature>
<proteinExistence type="predicted"/>
<accession>A0A2C9WP60</accession>
<evidence type="ECO:0000313" key="2">
    <source>
        <dbReference type="EMBL" id="OAY61313.1"/>
    </source>
</evidence>
<organism evidence="2">
    <name type="scientific">Manihot esculenta</name>
    <name type="common">Cassava</name>
    <name type="synonym">Jatropha manihot</name>
    <dbReference type="NCBI Taxonomy" id="3983"/>
    <lineage>
        <taxon>Eukaryota</taxon>
        <taxon>Viridiplantae</taxon>
        <taxon>Streptophyta</taxon>
        <taxon>Embryophyta</taxon>
        <taxon>Tracheophyta</taxon>
        <taxon>Spermatophyta</taxon>
        <taxon>Magnoliopsida</taxon>
        <taxon>eudicotyledons</taxon>
        <taxon>Gunneridae</taxon>
        <taxon>Pentapetalae</taxon>
        <taxon>rosids</taxon>
        <taxon>fabids</taxon>
        <taxon>Malpighiales</taxon>
        <taxon>Euphorbiaceae</taxon>
        <taxon>Crotonoideae</taxon>
        <taxon>Manihoteae</taxon>
        <taxon>Manihot</taxon>
    </lineage>
</organism>
<dbReference type="AlphaFoldDB" id="A0A2C9WP60"/>
<name>A0A2C9WP60_MANES</name>
<protein>
    <submittedName>
        <fullName evidence="2">Uncharacterized protein</fullName>
    </submittedName>
</protein>
<gene>
    <name evidence="2" type="ORF">MANES_01G179600</name>
</gene>
<sequence length="50" mass="5912">MILYSCYLAGRLMCAVREINFNVNLFFLSWLFTNLIIYFITFAAFSFPLC</sequence>
<keyword evidence="1" id="KW-0812">Transmembrane</keyword>
<keyword evidence="1" id="KW-0472">Membrane</keyword>
<dbReference type="EMBL" id="CM004387">
    <property type="protein sequence ID" value="OAY61313.1"/>
    <property type="molecule type" value="Genomic_DNA"/>
</dbReference>
<evidence type="ECO:0000256" key="1">
    <source>
        <dbReference type="SAM" id="Phobius"/>
    </source>
</evidence>
<reference evidence="2" key="1">
    <citation type="submission" date="2016-02" db="EMBL/GenBank/DDBJ databases">
        <title>WGS assembly of Manihot esculenta.</title>
        <authorList>
            <person name="Bredeson J.V."/>
            <person name="Prochnik S.E."/>
            <person name="Lyons J.B."/>
            <person name="Schmutz J."/>
            <person name="Grimwood J."/>
            <person name="Vrebalov J."/>
            <person name="Bart R.S."/>
            <person name="Amuge T."/>
            <person name="Ferguson M.E."/>
            <person name="Green R."/>
            <person name="Putnam N."/>
            <person name="Stites J."/>
            <person name="Rounsley S."/>
            <person name="Rokhsar D.S."/>
        </authorList>
    </citation>
    <scope>NUCLEOTIDE SEQUENCE [LARGE SCALE GENOMIC DNA]</scope>
    <source>
        <tissue evidence="2">Leaf</tissue>
    </source>
</reference>